<evidence type="ECO:0000313" key="3">
    <source>
        <dbReference type="Proteomes" id="UP000054248"/>
    </source>
</evidence>
<evidence type="ECO:0000313" key="2">
    <source>
        <dbReference type="EMBL" id="KIO28560.1"/>
    </source>
</evidence>
<dbReference type="EMBL" id="KN822993">
    <property type="protein sequence ID" value="KIO28560.1"/>
    <property type="molecule type" value="Genomic_DNA"/>
</dbReference>
<evidence type="ECO:0000256" key="1">
    <source>
        <dbReference type="SAM" id="MobiDB-lite"/>
    </source>
</evidence>
<feature type="region of interest" description="Disordered" evidence="1">
    <location>
        <begin position="50"/>
        <end position="70"/>
    </location>
</feature>
<name>A0A0C3QCQ3_9AGAM</name>
<reference evidence="2 3" key="1">
    <citation type="submission" date="2014-04" db="EMBL/GenBank/DDBJ databases">
        <authorList>
            <consortium name="DOE Joint Genome Institute"/>
            <person name="Kuo A."/>
            <person name="Girlanda M."/>
            <person name="Perotto S."/>
            <person name="Kohler A."/>
            <person name="Nagy L.G."/>
            <person name="Floudas D."/>
            <person name="Copeland A."/>
            <person name="Barry K.W."/>
            <person name="Cichocki N."/>
            <person name="Veneault-Fourrey C."/>
            <person name="LaButti K."/>
            <person name="Lindquist E.A."/>
            <person name="Lipzen A."/>
            <person name="Lundell T."/>
            <person name="Morin E."/>
            <person name="Murat C."/>
            <person name="Sun H."/>
            <person name="Tunlid A."/>
            <person name="Henrissat B."/>
            <person name="Grigoriev I.V."/>
            <person name="Hibbett D.S."/>
            <person name="Martin F."/>
            <person name="Nordberg H.P."/>
            <person name="Cantor M.N."/>
            <person name="Hua S.X."/>
        </authorList>
    </citation>
    <scope>NUCLEOTIDE SEQUENCE [LARGE SCALE GENOMIC DNA]</scope>
    <source>
        <strain evidence="2 3">MUT 4182</strain>
    </source>
</reference>
<keyword evidence="3" id="KW-1185">Reference proteome</keyword>
<dbReference type="Proteomes" id="UP000054248">
    <property type="component" value="Unassembled WGS sequence"/>
</dbReference>
<dbReference type="HOGENOM" id="CLU_943959_0_0_1"/>
<organism evidence="2 3">
    <name type="scientific">Tulasnella calospora MUT 4182</name>
    <dbReference type="NCBI Taxonomy" id="1051891"/>
    <lineage>
        <taxon>Eukaryota</taxon>
        <taxon>Fungi</taxon>
        <taxon>Dikarya</taxon>
        <taxon>Basidiomycota</taxon>
        <taxon>Agaricomycotina</taxon>
        <taxon>Agaricomycetes</taxon>
        <taxon>Cantharellales</taxon>
        <taxon>Tulasnellaceae</taxon>
        <taxon>Tulasnella</taxon>
    </lineage>
</organism>
<sequence>MPPRARPATSTGYQICPHCDRYLSRSTVWRHLNYQNIDAALIAGLNLPSEPDPLPAPNPLPEPDPLPEPISLPSSPVLGDISITSTDRALSPINLGDLDEEDLAILGAGFELSNTRTGSPDDEAIQELSMWYEGLELVEEDDLQGEDGEEDGYDNSLDCDYNNYNNYSNYGFNSNNYIIGGEEPQDHVGEFGEPEMEVDTEPTPNNVSVGGGGVDLSSFWEGLPGGAQGNAVNDRDEDEGEATLVSATVNPEGSVSSRPSTPSTTTSNPSVPLAPSLPIPELVRLWDLQTARHRD</sequence>
<reference evidence="3" key="2">
    <citation type="submission" date="2015-01" db="EMBL/GenBank/DDBJ databases">
        <title>Evolutionary Origins and Diversification of the Mycorrhizal Mutualists.</title>
        <authorList>
            <consortium name="DOE Joint Genome Institute"/>
            <consortium name="Mycorrhizal Genomics Consortium"/>
            <person name="Kohler A."/>
            <person name="Kuo A."/>
            <person name="Nagy L.G."/>
            <person name="Floudas D."/>
            <person name="Copeland A."/>
            <person name="Barry K.W."/>
            <person name="Cichocki N."/>
            <person name="Veneault-Fourrey C."/>
            <person name="LaButti K."/>
            <person name="Lindquist E.A."/>
            <person name="Lipzen A."/>
            <person name="Lundell T."/>
            <person name="Morin E."/>
            <person name="Murat C."/>
            <person name="Riley R."/>
            <person name="Ohm R."/>
            <person name="Sun H."/>
            <person name="Tunlid A."/>
            <person name="Henrissat B."/>
            <person name="Grigoriev I.V."/>
            <person name="Hibbett D.S."/>
            <person name="Martin F."/>
        </authorList>
    </citation>
    <scope>NUCLEOTIDE SEQUENCE [LARGE SCALE GENOMIC DNA]</scope>
    <source>
        <strain evidence="3">MUT 4182</strain>
    </source>
</reference>
<proteinExistence type="predicted"/>
<dbReference type="AlphaFoldDB" id="A0A0C3QCQ3"/>
<accession>A0A0C3QCQ3</accession>
<gene>
    <name evidence="2" type="ORF">M407DRAFT_6720</name>
</gene>
<protein>
    <submittedName>
        <fullName evidence="2">Uncharacterized protein</fullName>
    </submittedName>
</protein>
<feature type="compositionally biased region" description="Low complexity" evidence="1">
    <location>
        <begin position="254"/>
        <end position="271"/>
    </location>
</feature>
<feature type="region of interest" description="Disordered" evidence="1">
    <location>
        <begin position="181"/>
        <end position="277"/>
    </location>
</feature>